<evidence type="ECO:0000259" key="2">
    <source>
        <dbReference type="Pfam" id="PF13568"/>
    </source>
</evidence>
<dbReference type="InterPro" id="IPR025665">
    <property type="entry name" value="Beta-barrel_OMP_2"/>
</dbReference>
<evidence type="ECO:0000313" key="3">
    <source>
        <dbReference type="EMBL" id="MBD2767972.1"/>
    </source>
</evidence>
<reference evidence="3" key="1">
    <citation type="submission" date="2020-09" db="EMBL/GenBank/DDBJ databases">
        <authorList>
            <person name="Kim M.K."/>
        </authorList>
    </citation>
    <scope>NUCLEOTIDE SEQUENCE</scope>
    <source>
        <strain evidence="3">BT664</strain>
    </source>
</reference>
<dbReference type="EMBL" id="JACXAD010000008">
    <property type="protein sequence ID" value="MBD2767972.1"/>
    <property type="molecule type" value="Genomic_DNA"/>
</dbReference>
<dbReference type="Pfam" id="PF13568">
    <property type="entry name" value="OMP_b-brl_2"/>
    <property type="match status" value="1"/>
</dbReference>
<proteinExistence type="predicted"/>
<evidence type="ECO:0000313" key="4">
    <source>
        <dbReference type="Proteomes" id="UP000612233"/>
    </source>
</evidence>
<protein>
    <submittedName>
        <fullName evidence="3">PorT family protein</fullName>
    </submittedName>
</protein>
<gene>
    <name evidence="3" type="ORF">IC235_08710</name>
</gene>
<feature type="chain" id="PRO_5037518263" evidence="1">
    <location>
        <begin position="21"/>
        <end position="218"/>
    </location>
</feature>
<sequence>MKKIILLLSLLTGISASALAQVSFGAKAGASFTTNTESGTTNVMNSFFKAASSFPFNPGSTNPGSGVYITTNIIGFHGGLFVNLPISAAFSIQPEVLYSMKGSQTDKDGDAKIRLNYIDIPVMLQYNTHRLFFEAGPQLGILTSGKFVAGSLNLDAKELFKTVDFGYATGLGYKLKSGPILGLRYNGGITNTYKDNDNKDKARNSALQLYAAFIFGRK</sequence>
<dbReference type="AlphaFoldDB" id="A0A927BDC3"/>
<feature type="signal peptide" evidence="1">
    <location>
        <begin position="1"/>
        <end position="20"/>
    </location>
</feature>
<dbReference type="RefSeq" id="WP_191004791.1">
    <property type="nucleotide sequence ID" value="NZ_JACXAD010000008.1"/>
</dbReference>
<name>A0A927BDC3_9BACT</name>
<keyword evidence="1" id="KW-0732">Signal</keyword>
<comment type="caution">
    <text evidence="3">The sequence shown here is derived from an EMBL/GenBank/DDBJ whole genome shotgun (WGS) entry which is preliminary data.</text>
</comment>
<keyword evidence="4" id="KW-1185">Reference proteome</keyword>
<organism evidence="3 4">
    <name type="scientific">Hymenobacter montanus</name>
    <dbReference type="NCBI Taxonomy" id="2771359"/>
    <lineage>
        <taxon>Bacteria</taxon>
        <taxon>Pseudomonadati</taxon>
        <taxon>Bacteroidota</taxon>
        <taxon>Cytophagia</taxon>
        <taxon>Cytophagales</taxon>
        <taxon>Hymenobacteraceae</taxon>
        <taxon>Hymenobacter</taxon>
    </lineage>
</organism>
<evidence type="ECO:0000256" key="1">
    <source>
        <dbReference type="SAM" id="SignalP"/>
    </source>
</evidence>
<feature type="domain" description="Outer membrane protein beta-barrel" evidence="2">
    <location>
        <begin position="22"/>
        <end position="192"/>
    </location>
</feature>
<dbReference type="Proteomes" id="UP000612233">
    <property type="component" value="Unassembled WGS sequence"/>
</dbReference>
<accession>A0A927BDC3</accession>